<evidence type="ECO:0000313" key="2">
    <source>
        <dbReference type="EMBL" id="GAA1530582.1"/>
    </source>
</evidence>
<feature type="transmembrane region" description="Helical" evidence="1">
    <location>
        <begin position="6"/>
        <end position="29"/>
    </location>
</feature>
<keyword evidence="3" id="KW-1185">Reference proteome</keyword>
<name>A0ABP4LSC5_9MICO</name>
<feature type="transmembrane region" description="Helical" evidence="1">
    <location>
        <begin position="41"/>
        <end position="64"/>
    </location>
</feature>
<evidence type="ECO:0000313" key="3">
    <source>
        <dbReference type="Proteomes" id="UP001501791"/>
    </source>
</evidence>
<sequence>MTGSEIGTLVALAIADSTSIGTLVVPIWLMMSLQPRPRRILLYLTVLGGFYWCIGLVLLAAAQLAGSFRPLSAGPAWSWFQLVIGAVILAVGLLIDHRKSSSDSPSPRLQKWRNRALRPADARGISGLALLAGVLELAGMLPFLAAVGIITRSDTAPIQAGLTLGGYILIMVLPALGLLALRILLAHRTASAFTRIEASLERHTDAIVGTVFIVVGGLVAADAAIRLDLLPTS</sequence>
<dbReference type="Proteomes" id="UP001501791">
    <property type="component" value="Unassembled WGS sequence"/>
</dbReference>
<dbReference type="RefSeq" id="WP_346035083.1">
    <property type="nucleotide sequence ID" value="NZ_BAAALY010000002.1"/>
</dbReference>
<dbReference type="EMBL" id="BAAALY010000002">
    <property type="protein sequence ID" value="GAA1530582.1"/>
    <property type="molecule type" value="Genomic_DNA"/>
</dbReference>
<dbReference type="Pfam" id="PF11139">
    <property type="entry name" value="SfLAP"/>
    <property type="match status" value="1"/>
</dbReference>
<comment type="caution">
    <text evidence="2">The sequence shown here is derived from an EMBL/GenBank/DDBJ whole genome shotgun (WGS) entry which is preliminary data.</text>
</comment>
<keyword evidence="1" id="KW-1133">Transmembrane helix</keyword>
<accession>A0ABP4LSC5</accession>
<dbReference type="InterPro" id="IPR021315">
    <property type="entry name" value="Gap/Sap"/>
</dbReference>
<reference evidence="3" key="1">
    <citation type="journal article" date="2019" name="Int. J. Syst. Evol. Microbiol.">
        <title>The Global Catalogue of Microorganisms (GCM) 10K type strain sequencing project: providing services to taxonomists for standard genome sequencing and annotation.</title>
        <authorList>
            <consortium name="The Broad Institute Genomics Platform"/>
            <consortium name="The Broad Institute Genome Sequencing Center for Infectious Disease"/>
            <person name="Wu L."/>
            <person name="Ma J."/>
        </authorList>
    </citation>
    <scope>NUCLEOTIDE SEQUENCE [LARGE SCALE GENOMIC DNA]</scope>
    <source>
        <strain evidence="3">JCM 13319</strain>
    </source>
</reference>
<protein>
    <submittedName>
        <fullName evidence="2">GAP family protein</fullName>
    </submittedName>
</protein>
<gene>
    <name evidence="2" type="ORF">GCM10009691_03100</name>
</gene>
<feature type="transmembrane region" description="Helical" evidence="1">
    <location>
        <begin position="162"/>
        <end position="185"/>
    </location>
</feature>
<organism evidence="2 3">
    <name type="scientific">Brevibacterium picturae</name>
    <dbReference type="NCBI Taxonomy" id="260553"/>
    <lineage>
        <taxon>Bacteria</taxon>
        <taxon>Bacillati</taxon>
        <taxon>Actinomycetota</taxon>
        <taxon>Actinomycetes</taxon>
        <taxon>Micrococcales</taxon>
        <taxon>Brevibacteriaceae</taxon>
        <taxon>Brevibacterium</taxon>
    </lineage>
</organism>
<keyword evidence="1" id="KW-0812">Transmembrane</keyword>
<keyword evidence="1" id="KW-0472">Membrane</keyword>
<feature type="transmembrane region" description="Helical" evidence="1">
    <location>
        <begin position="206"/>
        <end position="225"/>
    </location>
</feature>
<feature type="transmembrane region" description="Helical" evidence="1">
    <location>
        <begin position="128"/>
        <end position="150"/>
    </location>
</feature>
<feature type="transmembrane region" description="Helical" evidence="1">
    <location>
        <begin position="76"/>
        <end position="95"/>
    </location>
</feature>
<proteinExistence type="predicted"/>
<evidence type="ECO:0000256" key="1">
    <source>
        <dbReference type="SAM" id="Phobius"/>
    </source>
</evidence>